<feature type="region of interest" description="Disordered" evidence="5">
    <location>
        <begin position="1"/>
        <end position="39"/>
    </location>
</feature>
<evidence type="ECO:0000256" key="1">
    <source>
        <dbReference type="ARBA" id="ARBA00004141"/>
    </source>
</evidence>
<keyword evidence="4" id="KW-0472">Membrane</keyword>
<dbReference type="PANTHER" id="PTHR15371">
    <property type="entry name" value="TIM23"/>
    <property type="match status" value="1"/>
</dbReference>
<evidence type="ECO:0000256" key="5">
    <source>
        <dbReference type="SAM" id="MobiDB-lite"/>
    </source>
</evidence>
<sequence length="236" mass="24831">MGLFDALRSPPRRPASEEEAPSGIELGEDLSNSSSASELLSNHEVHAAPGMDLSGAERHYNPYEGLSTAIDARAGLPRNLYRLPEQPEFLFSEEAGVHKRSWSENLTYYTGLGYLSGAAVGGSQGLFTAVRTRPEIPINSTRLKVNRVLNLSGGAGRSAGNALGCLGLFYASTESGLDYVNDGRYPDLLNSLGAGFLAGALFRSTRGPKAAAIAGGVGTVAASLLVAGRQYLDKNL</sequence>
<evidence type="ECO:0000313" key="6">
    <source>
        <dbReference type="EMBL" id="CAL5219496.1"/>
    </source>
</evidence>
<evidence type="ECO:0000256" key="4">
    <source>
        <dbReference type="ARBA" id="ARBA00023136"/>
    </source>
</evidence>
<reference evidence="6 7" key="1">
    <citation type="submission" date="2024-06" db="EMBL/GenBank/DDBJ databases">
        <authorList>
            <person name="Kraege A."/>
            <person name="Thomma B."/>
        </authorList>
    </citation>
    <scope>NUCLEOTIDE SEQUENCE [LARGE SCALE GENOMIC DNA]</scope>
</reference>
<comment type="caution">
    <text evidence="6">The sequence shown here is derived from an EMBL/GenBank/DDBJ whole genome shotgun (WGS) entry which is preliminary data.</text>
</comment>
<evidence type="ECO:0000256" key="2">
    <source>
        <dbReference type="ARBA" id="ARBA00022692"/>
    </source>
</evidence>
<gene>
    <name evidence="6" type="primary">g1338</name>
    <name evidence="6" type="ORF">VP750_LOCUS1155</name>
</gene>
<proteinExistence type="predicted"/>
<dbReference type="InterPro" id="IPR045238">
    <property type="entry name" value="Tim23-like"/>
</dbReference>
<protein>
    <submittedName>
        <fullName evidence="6">G1338 protein</fullName>
    </submittedName>
</protein>
<keyword evidence="7" id="KW-1185">Reference proteome</keyword>
<evidence type="ECO:0000256" key="3">
    <source>
        <dbReference type="ARBA" id="ARBA00022989"/>
    </source>
</evidence>
<dbReference type="Proteomes" id="UP001497392">
    <property type="component" value="Unassembled WGS sequence"/>
</dbReference>
<keyword evidence="3" id="KW-1133">Transmembrane helix</keyword>
<keyword evidence="2" id="KW-0812">Transmembrane</keyword>
<dbReference type="PANTHER" id="PTHR15371:SF0">
    <property type="entry name" value="SD19278P"/>
    <property type="match status" value="1"/>
</dbReference>
<evidence type="ECO:0000313" key="7">
    <source>
        <dbReference type="Proteomes" id="UP001497392"/>
    </source>
</evidence>
<feature type="compositionally biased region" description="Low complexity" evidence="5">
    <location>
        <begin position="30"/>
        <end position="39"/>
    </location>
</feature>
<dbReference type="Pfam" id="PF02466">
    <property type="entry name" value="Tim17"/>
    <property type="match status" value="1"/>
</dbReference>
<name>A0ABP1FHW4_9CHLO</name>
<organism evidence="6 7">
    <name type="scientific">Coccomyxa viridis</name>
    <dbReference type="NCBI Taxonomy" id="1274662"/>
    <lineage>
        <taxon>Eukaryota</taxon>
        <taxon>Viridiplantae</taxon>
        <taxon>Chlorophyta</taxon>
        <taxon>core chlorophytes</taxon>
        <taxon>Trebouxiophyceae</taxon>
        <taxon>Trebouxiophyceae incertae sedis</taxon>
        <taxon>Coccomyxaceae</taxon>
        <taxon>Coccomyxa</taxon>
    </lineage>
</organism>
<accession>A0ABP1FHW4</accession>
<comment type="subcellular location">
    <subcellularLocation>
        <location evidence="1">Membrane</location>
        <topology evidence="1">Multi-pass membrane protein</topology>
    </subcellularLocation>
</comment>
<dbReference type="EMBL" id="CAXHTA020000002">
    <property type="protein sequence ID" value="CAL5219496.1"/>
    <property type="molecule type" value="Genomic_DNA"/>
</dbReference>